<dbReference type="Gene3D" id="3.40.50.720">
    <property type="entry name" value="NAD(P)-binding Rossmann-like Domain"/>
    <property type="match status" value="2"/>
</dbReference>
<keyword evidence="13" id="KW-1185">Reference proteome</keyword>
<dbReference type="STRING" id="1149755.A0A2J6QV72"/>
<dbReference type="Gene3D" id="3.10.129.110">
    <property type="entry name" value="Polyketide synthase dehydratase"/>
    <property type="match status" value="1"/>
</dbReference>
<dbReference type="SUPFAM" id="SSF52151">
    <property type="entry name" value="FabD/lysophospholipase-like"/>
    <property type="match status" value="1"/>
</dbReference>
<dbReference type="InterPro" id="IPR020807">
    <property type="entry name" value="PKS_DH"/>
</dbReference>
<accession>A0A2J6QV72</accession>
<evidence type="ECO:0000259" key="10">
    <source>
        <dbReference type="PROSITE" id="PS52004"/>
    </source>
</evidence>
<organism evidence="12 13">
    <name type="scientific">Hyaloscypha variabilis (strain UAMH 11265 / GT02V1 / F)</name>
    <name type="common">Meliniomyces variabilis</name>
    <dbReference type="NCBI Taxonomy" id="1149755"/>
    <lineage>
        <taxon>Eukaryota</taxon>
        <taxon>Fungi</taxon>
        <taxon>Dikarya</taxon>
        <taxon>Ascomycota</taxon>
        <taxon>Pezizomycotina</taxon>
        <taxon>Leotiomycetes</taxon>
        <taxon>Helotiales</taxon>
        <taxon>Hyaloscyphaceae</taxon>
        <taxon>Hyaloscypha</taxon>
        <taxon>Hyaloscypha variabilis</taxon>
    </lineage>
</organism>
<feature type="active site" description="Proton acceptor; for dehydratase activity" evidence="8">
    <location>
        <position position="994"/>
    </location>
</feature>
<dbReference type="Pfam" id="PF08659">
    <property type="entry name" value="KR"/>
    <property type="match status" value="1"/>
</dbReference>
<dbReference type="InterPro" id="IPR016035">
    <property type="entry name" value="Acyl_Trfase/lysoPLipase"/>
</dbReference>
<dbReference type="InterPro" id="IPR042104">
    <property type="entry name" value="PKS_dehydratase_sf"/>
</dbReference>
<dbReference type="SMART" id="SM00827">
    <property type="entry name" value="PKS_AT"/>
    <property type="match status" value="1"/>
</dbReference>
<dbReference type="InterPro" id="IPR016039">
    <property type="entry name" value="Thiolase-like"/>
</dbReference>
<feature type="region of interest" description="N-terminal hotdog fold" evidence="8">
    <location>
        <begin position="962"/>
        <end position="1091"/>
    </location>
</feature>
<dbReference type="SUPFAM" id="SSF47336">
    <property type="entry name" value="ACP-like"/>
    <property type="match status" value="1"/>
</dbReference>
<keyword evidence="3" id="KW-0808">Transferase</keyword>
<gene>
    <name evidence="12" type="ORF">L207DRAFT_592910</name>
</gene>
<name>A0A2J6QV72_HYAVF</name>
<evidence type="ECO:0000256" key="7">
    <source>
        <dbReference type="ARBA" id="ARBA00023315"/>
    </source>
</evidence>
<feature type="active site" description="Proton donor; for dehydratase activity" evidence="8">
    <location>
        <position position="1163"/>
    </location>
</feature>
<feature type="region of interest" description="C-terminal hotdog fold" evidence="8">
    <location>
        <begin position="1101"/>
        <end position="1245"/>
    </location>
</feature>
<evidence type="ECO:0000256" key="2">
    <source>
        <dbReference type="ARBA" id="ARBA00022553"/>
    </source>
</evidence>
<dbReference type="InterPro" id="IPR009081">
    <property type="entry name" value="PP-bd_ACP"/>
</dbReference>
<dbReference type="SMART" id="SM00826">
    <property type="entry name" value="PKS_DH"/>
    <property type="match status" value="1"/>
</dbReference>
<dbReference type="SMART" id="SM00829">
    <property type="entry name" value="PKS_ER"/>
    <property type="match status" value="1"/>
</dbReference>
<evidence type="ECO:0000256" key="6">
    <source>
        <dbReference type="ARBA" id="ARBA00023268"/>
    </source>
</evidence>
<dbReference type="SUPFAM" id="SSF53335">
    <property type="entry name" value="S-adenosyl-L-methionine-dependent methyltransferases"/>
    <property type="match status" value="1"/>
</dbReference>
<dbReference type="Proteomes" id="UP000235786">
    <property type="component" value="Unassembled WGS sequence"/>
</dbReference>
<dbReference type="Pfam" id="PF02801">
    <property type="entry name" value="Ketoacyl-synt_C"/>
    <property type="match status" value="1"/>
</dbReference>
<dbReference type="Pfam" id="PF08240">
    <property type="entry name" value="ADH_N"/>
    <property type="match status" value="1"/>
</dbReference>
<dbReference type="GO" id="GO:0006633">
    <property type="term" value="P:fatty acid biosynthetic process"/>
    <property type="evidence" value="ECO:0007669"/>
    <property type="project" value="TreeGrafter"/>
</dbReference>
<dbReference type="InterPro" id="IPR014031">
    <property type="entry name" value="Ketoacyl_synth_C"/>
</dbReference>
<dbReference type="InterPro" id="IPR029063">
    <property type="entry name" value="SAM-dependent_MTases_sf"/>
</dbReference>
<dbReference type="SUPFAM" id="SSF53901">
    <property type="entry name" value="Thiolase-like"/>
    <property type="match status" value="1"/>
</dbReference>
<dbReference type="GO" id="GO:0004312">
    <property type="term" value="F:fatty acid synthase activity"/>
    <property type="evidence" value="ECO:0007669"/>
    <property type="project" value="TreeGrafter"/>
</dbReference>
<dbReference type="GO" id="GO:0031177">
    <property type="term" value="F:phosphopantetheine binding"/>
    <property type="evidence" value="ECO:0007669"/>
    <property type="project" value="InterPro"/>
</dbReference>
<dbReference type="InterPro" id="IPR020843">
    <property type="entry name" value="ER"/>
</dbReference>
<evidence type="ECO:0000256" key="8">
    <source>
        <dbReference type="PROSITE-ProRule" id="PRU01363"/>
    </source>
</evidence>
<dbReference type="GO" id="GO:0044550">
    <property type="term" value="P:secondary metabolite biosynthetic process"/>
    <property type="evidence" value="ECO:0007669"/>
    <property type="project" value="TreeGrafter"/>
</dbReference>
<keyword evidence="6" id="KW-0511">Multifunctional enzyme</keyword>
<feature type="domain" description="Ketosynthase family 3 (KS3)" evidence="10">
    <location>
        <begin position="74"/>
        <end position="494"/>
    </location>
</feature>
<dbReference type="InterPro" id="IPR020841">
    <property type="entry name" value="PKS_Beta-ketoAc_synthase_dom"/>
</dbReference>
<dbReference type="GO" id="GO:0016491">
    <property type="term" value="F:oxidoreductase activity"/>
    <property type="evidence" value="ECO:0007669"/>
    <property type="project" value="UniProtKB-KW"/>
</dbReference>
<sequence length="2504" mass="274440">MAPLNGELDNRIRTNGVALSAPNGPDNFATPEKVLNDTRFNGEPNCLAIGHTNGDMNGQTTPPLHLVENAPTRFEPIAVCGMACRLPGGIHSPQQLWEFLIAKRDARGAVPESRYNSSTHYSANGKPGTINSEYGYFLDEDVKLDSLDTSFFTISKTELERTDPQQRQLLEVARECIDDACEVNWRGSNTGVYAGNFGEDWSDMFAKDSQQYGGYRITGTHDMALSNRVSYEMDLRGPSLTIRTGCSASLVCLNEACAAISKGDCKAAIVGGTNLILAPGLTATASEQGILSPNASCKTFSADADGYARAEGIVAIYIKPLKDALLDRNPIRAIIRGVATNSDGKTPGMTNPSSDSQEALMRRTYSVAGITDLSKTAFVECHGTGTAAGDPIEAIAVARVFGESGIFIGSIKPNFGHLEGASGLASLIKCVLALENRTIPPNIKFSNPNPKIPFESAKLVVPVEPTTWPKSRFERISLNSFGFGGSNAHVILDSASSLACSQTPEDKLQDDSIENHQLLLYSANSVESLNQITETYSAYLQQNPQKLPDLAFTLANGREHLPHRTFVITSRDGVSTTSPTMKIGPTALNLVMAFTGQGAQWPQMGRDLMRWNSAFRSSIKSMDQFLRSLGDSTPAWNLEAELCKPPKSSRLYEAEIAQPTLTAIQIALVETLASFGIKPVAVVGHSGGEVAAAYAAGALTANEAIMVSLNRGSAIKSQTKKGAMAAIGMGPKDIMRYLLPNVNIACENSPSSVTISGDADQVKCVVENIRLEQRDVLTKVLNVDKAYHSPHMVEVGENYLHLLEGFVLPRRLQKPFFSSVTGKLFHTGEMLQLKYWQRNLESPVLFNTAVACLLRHPLGQNSVFVEVGPHSALGGPLRQIFAHNSSTAQYATFMQRQKNCVYSFLSAIGKLWTLNIAIEFKALSPTGRFIPGLPPYPWHHPNSYWHEPRAVREWRHRQYAYHDLLGVKLTESTEFEPVWRNILHLDNAPWLRDHVINDDIILPFTGYIGLIGEAIRQVAGAEDGFRLRRFYVRTALVLHEGEPAELVTTFRRQRLTTSLEGDWWEFTVASHNGHTWTKHCNGEVAMLAKSLGTPQEQAILPRQLPSQKWYNGIGKLGLHFGPHFQSLNNIKTTTTGTPMATANVRNNRQGDGNNYHVHPTVIDSALQLLCCAETYGLSRKYRMMLPTVVESMTIIRCSQDVNVFVSAGSTPSGGIVGNGMCVASGTVVVQMSGVCLSPLEDVKDSDPKDSHAAARHTWGPDIDFMDIRSLLKPTLDKSAFTPALNELTELCLVHSQRRLAPLQSTLPHMQLFAAWIDRQLSQLSSSSLMSLDDTSLDLRIDQVVSKLDQTPAACAALAMRRMATSMSEIILGETNAMEILREDDLLSKMYFLSEACDRSLFLKHLTHSKPNLRILEIGAGTGATSKTILAHLILPNGQPLYSRYTFTDISPAFLATAKETLQGFPNLEFAPLDIKSDPAEQDFKHQKFDLIIATNVIHATPNLRETLAKVRMLLADNGRLLLHELCSTSKWVNYVWGPFSGWWDGVADGRPDDPYVKPERWNADLISVGFKPLDAVVYDAPEPFQMNAIMVASPDVVYPAAMKLALLCRRQDRDPRLLMEALGARGFAVSRYNLGDPLPVEQDVLAVLDESGPFFEKLDENSLEHFKNVISSLGDNKIMWLTRLCHLQCGDPRYAQAIGAARTIRSEMLLNFATCETTDIEAESQLIADVYSKFQCQPNEDILGPDFEFIICDGKVHIGRFYPFSLSNELLTSDTGEEFMLKLTKSGRIGTLHWSPTSASTLRGDEVDVVTHAVGLNFVDVLTRMGVVELSKPTLGHEASGVVRAVGPNVKNLNVGDRVMLAGRSTFSTSIITSEVLCAKIPDEMTFVEAASMPVVYATAMQALMMVGRLEKGQSVLIHSGCGGVGLAAIQLAQMFDAEIYVTVSTGEKINHLVEQMKLPRNRIFNSRNSSFVDGIMRETRGRGVDLALNSLSGELLHETWRCIADFGTMVEIGKRDILGAGKLDMDVFLANRSYCCVDLDQVVAQKPWVINKLLNAIVQLYREAKIKAISPARLFGPNEIQDAFTFMQPGSHIGKVIVEFPQDFKSAITETQLAQNITQIDFDPLGSYLLVGGLGGLGRAIAVWMAESGARHLVFLSTSAGTRAVHGELVNELKSMGCSVDLVRGSVSDAKDVKKAFTEATARGPVKGVFQMSMVLRDRAFSRMTLDEWNGATLPKIQGTWNLHNELASIGANPDFFILFSSLSGIIGQPGQANYSSANTFLDAFVGYRTHLGLPVSAINLGSVHDIGFVAENEETLRKITAMGLHRISEQSLLDALVLAITVGKQDNHTQSRFVNQRSFVLGLGSTVPINADNNATIWKDLRMASYHNDVGTTTEVTASSDQLKSFILAAKSDPSIISQPDTSLFLATEIGKKLFAFLLKPEEELNTKLSLSDLGMDSLVAIEVRAWWRQTFEFDITVLEMLQMGTLDALGKHATDKLLKSL</sequence>
<feature type="domain" description="Carrier" evidence="9">
    <location>
        <begin position="2422"/>
        <end position="2500"/>
    </location>
</feature>
<dbReference type="InterPro" id="IPR049552">
    <property type="entry name" value="PKS_DH_N"/>
</dbReference>
<dbReference type="PANTHER" id="PTHR43775">
    <property type="entry name" value="FATTY ACID SYNTHASE"/>
    <property type="match status" value="1"/>
</dbReference>
<evidence type="ECO:0000313" key="13">
    <source>
        <dbReference type="Proteomes" id="UP000235786"/>
    </source>
</evidence>
<dbReference type="InterPro" id="IPR001227">
    <property type="entry name" value="Ac_transferase_dom_sf"/>
</dbReference>
<dbReference type="PROSITE" id="PS00059">
    <property type="entry name" value="ADH_ZINC"/>
    <property type="match status" value="1"/>
</dbReference>
<dbReference type="InterPro" id="IPR014030">
    <property type="entry name" value="Ketoacyl_synth_N"/>
</dbReference>
<keyword evidence="4" id="KW-0521">NADP</keyword>
<dbReference type="PROSITE" id="PS52019">
    <property type="entry name" value="PKS_MFAS_DH"/>
    <property type="match status" value="1"/>
</dbReference>
<dbReference type="Gene3D" id="3.40.366.10">
    <property type="entry name" value="Malonyl-Coenzyme A Acyl Carrier Protein, domain 2"/>
    <property type="match status" value="1"/>
</dbReference>
<dbReference type="InterPro" id="IPR049551">
    <property type="entry name" value="PKS_DH_C"/>
</dbReference>
<feature type="domain" description="PKS/mFAS DH" evidence="11">
    <location>
        <begin position="962"/>
        <end position="1245"/>
    </location>
</feature>
<dbReference type="SMART" id="SM00822">
    <property type="entry name" value="PKS_KR"/>
    <property type="match status" value="1"/>
</dbReference>
<dbReference type="CDD" id="cd05195">
    <property type="entry name" value="enoyl_red"/>
    <property type="match status" value="1"/>
</dbReference>
<dbReference type="InterPro" id="IPR002328">
    <property type="entry name" value="ADH_Zn_CS"/>
</dbReference>
<dbReference type="InterPro" id="IPR014043">
    <property type="entry name" value="Acyl_transferase_dom"/>
</dbReference>
<dbReference type="Pfam" id="PF00698">
    <property type="entry name" value="Acyl_transf_1"/>
    <property type="match status" value="1"/>
</dbReference>
<dbReference type="Pfam" id="PF16197">
    <property type="entry name" value="KAsynt_C_assoc"/>
    <property type="match status" value="1"/>
</dbReference>
<dbReference type="Gene3D" id="1.10.1200.10">
    <property type="entry name" value="ACP-like"/>
    <property type="match status" value="1"/>
</dbReference>
<proteinExistence type="predicted"/>
<dbReference type="Pfam" id="PF00550">
    <property type="entry name" value="PP-binding"/>
    <property type="match status" value="1"/>
</dbReference>
<dbReference type="PANTHER" id="PTHR43775:SF28">
    <property type="entry name" value="SYNTHASE, PUTATIVE-RELATED"/>
    <property type="match status" value="1"/>
</dbReference>
<dbReference type="InterPro" id="IPR050091">
    <property type="entry name" value="PKS_NRPS_Biosynth_Enz"/>
</dbReference>
<evidence type="ECO:0000256" key="4">
    <source>
        <dbReference type="ARBA" id="ARBA00022857"/>
    </source>
</evidence>
<keyword evidence="2" id="KW-0597">Phosphoprotein</keyword>
<evidence type="ECO:0000259" key="9">
    <source>
        <dbReference type="PROSITE" id="PS50075"/>
    </source>
</evidence>
<dbReference type="InterPro" id="IPR032821">
    <property type="entry name" value="PKS_assoc"/>
</dbReference>
<dbReference type="Gene3D" id="3.90.180.10">
    <property type="entry name" value="Medium-chain alcohol dehydrogenases, catalytic domain"/>
    <property type="match status" value="1"/>
</dbReference>
<dbReference type="Gene3D" id="3.40.47.10">
    <property type="match status" value="1"/>
</dbReference>
<dbReference type="OrthoDB" id="329835at2759"/>
<dbReference type="InterPro" id="IPR013217">
    <property type="entry name" value="Methyltransf_12"/>
</dbReference>
<dbReference type="InterPro" id="IPR036736">
    <property type="entry name" value="ACP-like_sf"/>
</dbReference>
<dbReference type="InterPro" id="IPR013968">
    <property type="entry name" value="PKS_KR"/>
</dbReference>
<dbReference type="SUPFAM" id="SSF55048">
    <property type="entry name" value="Probable ACP-binding domain of malonyl-CoA ACP transacylase"/>
    <property type="match status" value="1"/>
</dbReference>
<evidence type="ECO:0000256" key="1">
    <source>
        <dbReference type="ARBA" id="ARBA00022450"/>
    </source>
</evidence>
<dbReference type="InterPro" id="IPR016036">
    <property type="entry name" value="Malonyl_transacylase_ACP-bd"/>
</dbReference>
<reference evidence="12 13" key="1">
    <citation type="submission" date="2016-04" db="EMBL/GenBank/DDBJ databases">
        <title>A degradative enzymes factory behind the ericoid mycorrhizal symbiosis.</title>
        <authorList>
            <consortium name="DOE Joint Genome Institute"/>
            <person name="Martino E."/>
            <person name="Morin E."/>
            <person name="Grelet G."/>
            <person name="Kuo A."/>
            <person name="Kohler A."/>
            <person name="Daghino S."/>
            <person name="Barry K."/>
            <person name="Choi C."/>
            <person name="Cichocki N."/>
            <person name="Clum A."/>
            <person name="Copeland A."/>
            <person name="Hainaut M."/>
            <person name="Haridas S."/>
            <person name="Labutti K."/>
            <person name="Lindquist E."/>
            <person name="Lipzen A."/>
            <person name="Khouja H.-R."/>
            <person name="Murat C."/>
            <person name="Ohm R."/>
            <person name="Olson A."/>
            <person name="Spatafora J."/>
            <person name="Veneault-Fourrey C."/>
            <person name="Henrissat B."/>
            <person name="Grigoriev I."/>
            <person name="Martin F."/>
            <person name="Perotto S."/>
        </authorList>
    </citation>
    <scope>NUCLEOTIDE SEQUENCE [LARGE SCALE GENOMIC DNA]</scope>
    <source>
        <strain evidence="12 13">F</strain>
    </source>
</reference>
<dbReference type="SMART" id="SM00825">
    <property type="entry name" value="PKS_KS"/>
    <property type="match status" value="1"/>
</dbReference>
<dbReference type="PROSITE" id="PS52004">
    <property type="entry name" value="KS3_2"/>
    <property type="match status" value="1"/>
</dbReference>
<dbReference type="GO" id="GO:0008270">
    <property type="term" value="F:zinc ion binding"/>
    <property type="evidence" value="ECO:0007669"/>
    <property type="project" value="InterPro"/>
</dbReference>
<dbReference type="CDD" id="cd05274">
    <property type="entry name" value="KR_FAS_SDR_x"/>
    <property type="match status" value="1"/>
</dbReference>
<keyword evidence="7" id="KW-0012">Acyltransferase</keyword>
<dbReference type="InterPro" id="IPR057326">
    <property type="entry name" value="KR_dom"/>
</dbReference>
<dbReference type="InterPro" id="IPR036291">
    <property type="entry name" value="NAD(P)-bd_dom_sf"/>
</dbReference>
<evidence type="ECO:0000256" key="5">
    <source>
        <dbReference type="ARBA" id="ARBA00023002"/>
    </source>
</evidence>
<dbReference type="Pfam" id="PF13602">
    <property type="entry name" value="ADH_zinc_N_2"/>
    <property type="match status" value="1"/>
</dbReference>
<keyword evidence="1" id="KW-0596">Phosphopantetheine</keyword>
<evidence type="ECO:0000313" key="12">
    <source>
        <dbReference type="EMBL" id="PMD30149.1"/>
    </source>
</evidence>
<dbReference type="InterPro" id="IPR011032">
    <property type="entry name" value="GroES-like_sf"/>
</dbReference>
<dbReference type="SMART" id="SM00823">
    <property type="entry name" value="PKS_PP"/>
    <property type="match status" value="1"/>
</dbReference>
<evidence type="ECO:0000256" key="3">
    <source>
        <dbReference type="ARBA" id="ARBA00022679"/>
    </source>
</evidence>
<dbReference type="Pfam" id="PF00109">
    <property type="entry name" value="ketoacyl-synt"/>
    <property type="match status" value="1"/>
</dbReference>
<dbReference type="EMBL" id="KZ613969">
    <property type="protein sequence ID" value="PMD30149.1"/>
    <property type="molecule type" value="Genomic_DNA"/>
</dbReference>
<protein>
    <submittedName>
        <fullName evidence="12">Uncharacterized protein</fullName>
    </submittedName>
</protein>
<keyword evidence="5" id="KW-0560">Oxidoreductase</keyword>
<dbReference type="InterPro" id="IPR049900">
    <property type="entry name" value="PKS_mFAS_DH"/>
</dbReference>
<evidence type="ECO:0000259" key="11">
    <source>
        <dbReference type="PROSITE" id="PS52019"/>
    </source>
</evidence>
<dbReference type="Pfam" id="PF21089">
    <property type="entry name" value="PKS_DH_N"/>
    <property type="match status" value="1"/>
</dbReference>
<dbReference type="SUPFAM" id="SSF50129">
    <property type="entry name" value="GroES-like"/>
    <property type="match status" value="1"/>
</dbReference>
<dbReference type="CDD" id="cd02440">
    <property type="entry name" value="AdoMet_MTases"/>
    <property type="match status" value="1"/>
</dbReference>
<dbReference type="Pfam" id="PF14765">
    <property type="entry name" value="PS-DH"/>
    <property type="match status" value="1"/>
</dbReference>
<dbReference type="InterPro" id="IPR013154">
    <property type="entry name" value="ADH-like_N"/>
</dbReference>
<dbReference type="CDD" id="cd00833">
    <property type="entry name" value="PKS"/>
    <property type="match status" value="1"/>
</dbReference>
<dbReference type="Gene3D" id="3.40.50.150">
    <property type="entry name" value="Vaccinia Virus protein VP39"/>
    <property type="match status" value="1"/>
</dbReference>
<dbReference type="Pfam" id="PF08242">
    <property type="entry name" value="Methyltransf_12"/>
    <property type="match status" value="1"/>
</dbReference>
<dbReference type="InterPro" id="IPR020806">
    <property type="entry name" value="PKS_PP-bd"/>
</dbReference>
<dbReference type="SUPFAM" id="SSF51735">
    <property type="entry name" value="NAD(P)-binding Rossmann-fold domains"/>
    <property type="match status" value="2"/>
</dbReference>
<dbReference type="PROSITE" id="PS50075">
    <property type="entry name" value="CARRIER"/>
    <property type="match status" value="1"/>
</dbReference>